<keyword evidence="4" id="KW-0808">Transferase</keyword>
<dbReference type="SUPFAM" id="SSF55874">
    <property type="entry name" value="ATPase domain of HSP90 chaperone/DNA topoisomerase II/histidine kinase"/>
    <property type="match status" value="1"/>
</dbReference>
<dbReference type="PANTHER" id="PTHR43711:SF1">
    <property type="entry name" value="HISTIDINE KINASE 1"/>
    <property type="match status" value="1"/>
</dbReference>
<keyword evidence="9" id="KW-0472">Membrane</keyword>
<dbReference type="Gene3D" id="3.30.565.10">
    <property type="entry name" value="Histidine kinase-like ATPase, C-terminal domain"/>
    <property type="match status" value="1"/>
</dbReference>
<evidence type="ECO:0000256" key="1">
    <source>
        <dbReference type="ARBA" id="ARBA00000085"/>
    </source>
</evidence>
<feature type="transmembrane region" description="Helical" evidence="9">
    <location>
        <begin position="109"/>
        <end position="127"/>
    </location>
</feature>
<dbReference type="GO" id="GO:0016301">
    <property type="term" value="F:kinase activity"/>
    <property type="evidence" value="ECO:0007669"/>
    <property type="project" value="UniProtKB-KW"/>
</dbReference>
<dbReference type="SUPFAM" id="SSF47384">
    <property type="entry name" value="Homodimeric domain of signal transducing histidine kinase"/>
    <property type="match status" value="1"/>
</dbReference>
<dbReference type="InterPro" id="IPR005467">
    <property type="entry name" value="His_kinase_dom"/>
</dbReference>
<evidence type="ECO:0000256" key="3">
    <source>
        <dbReference type="ARBA" id="ARBA00022553"/>
    </source>
</evidence>
<dbReference type="InterPro" id="IPR036097">
    <property type="entry name" value="HisK_dim/P_sf"/>
</dbReference>
<evidence type="ECO:0000256" key="2">
    <source>
        <dbReference type="ARBA" id="ARBA00012438"/>
    </source>
</evidence>
<dbReference type="PANTHER" id="PTHR43711">
    <property type="entry name" value="TWO-COMPONENT HISTIDINE KINASE"/>
    <property type="match status" value="1"/>
</dbReference>
<feature type="transmembrane region" description="Helical" evidence="9">
    <location>
        <begin position="213"/>
        <end position="235"/>
    </location>
</feature>
<evidence type="ECO:0000256" key="9">
    <source>
        <dbReference type="SAM" id="Phobius"/>
    </source>
</evidence>
<proteinExistence type="predicted"/>
<dbReference type="Pfam" id="PF00512">
    <property type="entry name" value="HisKA"/>
    <property type="match status" value="1"/>
</dbReference>
<name>A0ABY4CLT4_9BACL</name>
<sequence length="473" mass="53110">MVNLHGKIEKSCAQDKMGDIRLYRWLRERSCLIGVGIGLIVFGIVFPDWLGPGEIGLDRLLQAAKTYPTGNSLVIVSFVLVLLNTIHALPHYLGAFLIGDVIGERYKRMFLKTAIPIALIPAVYIVINSMQHLKYDFGGPAVLALLSIALLHKFTGNIWRPAMKLLVFSQILIGLQWLDEVPAFTDYGFGRGVISLQVKQLAIQIGFDQAMTVYGIIFCSIFVINAVILTVFLIMSDQRLQFKETLHYAQIEAIESRADREVLQLVHDLKTPLTAIEGLSSLIELYVQESKIKEYCRNISHSIRNMSEMISEILYENRKSWCKLESLINYVRAGRLSGTNASLQMDVPEHLDTLIWVNRIRMTRALVNLIDNAFDAVREQENGTVTLRAQIHTDEIWLGVSDNGPGIPSKEQEKIWQAGYSTKDHPGVGLSFVRQVAEGHGGRVEIDSKTWSGTTIWIKMSRGGNEVENSDRG</sequence>
<dbReference type="RefSeq" id="WP_347437988.1">
    <property type="nucleotide sequence ID" value="NZ_CP089291.1"/>
</dbReference>
<keyword evidence="6 11" id="KW-0418">Kinase</keyword>
<dbReference type="CDD" id="cd00075">
    <property type="entry name" value="HATPase"/>
    <property type="match status" value="1"/>
</dbReference>
<feature type="transmembrane region" description="Helical" evidence="9">
    <location>
        <begin position="70"/>
        <end position="89"/>
    </location>
</feature>
<dbReference type="EC" id="2.7.13.3" evidence="2"/>
<dbReference type="Proteomes" id="UP000830167">
    <property type="component" value="Chromosome"/>
</dbReference>
<dbReference type="InterPro" id="IPR003661">
    <property type="entry name" value="HisK_dim/P_dom"/>
</dbReference>
<dbReference type="PRINTS" id="PR00344">
    <property type="entry name" value="BCTRLSENSOR"/>
</dbReference>
<feature type="domain" description="Histidine kinase" evidence="10">
    <location>
        <begin position="264"/>
        <end position="464"/>
    </location>
</feature>
<gene>
    <name evidence="11" type="ORF">LSG31_03310</name>
</gene>
<dbReference type="EMBL" id="CP089291">
    <property type="protein sequence ID" value="UOF91299.1"/>
    <property type="molecule type" value="Genomic_DNA"/>
</dbReference>
<keyword evidence="9" id="KW-0812">Transmembrane</keyword>
<reference evidence="11" key="1">
    <citation type="submission" date="2021-12" db="EMBL/GenBank/DDBJ databases">
        <title>Alicyclobacillaceae gen. nov., sp. nov., isolated from chalcocite enrichment system.</title>
        <authorList>
            <person name="Jiang Z."/>
        </authorList>
    </citation>
    <scope>NUCLEOTIDE SEQUENCE</scope>
    <source>
        <strain evidence="11">MYW30-H2</strain>
    </source>
</reference>
<organism evidence="11 12">
    <name type="scientific">Fodinisporobacter ferrooxydans</name>
    <dbReference type="NCBI Taxonomy" id="2901836"/>
    <lineage>
        <taxon>Bacteria</taxon>
        <taxon>Bacillati</taxon>
        <taxon>Bacillota</taxon>
        <taxon>Bacilli</taxon>
        <taxon>Bacillales</taxon>
        <taxon>Alicyclobacillaceae</taxon>
        <taxon>Fodinisporobacter</taxon>
    </lineage>
</organism>
<accession>A0ABY4CLT4</accession>
<evidence type="ECO:0000256" key="4">
    <source>
        <dbReference type="ARBA" id="ARBA00022679"/>
    </source>
</evidence>
<keyword evidence="3" id="KW-0597">Phosphoprotein</keyword>
<dbReference type="InterPro" id="IPR004358">
    <property type="entry name" value="Sig_transdc_His_kin-like_C"/>
</dbReference>
<evidence type="ECO:0000313" key="12">
    <source>
        <dbReference type="Proteomes" id="UP000830167"/>
    </source>
</evidence>
<evidence type="ECO:0000313" key="11">
    <source>
        <dbReference type="EMBL" id="UOF91299.1"/>
    </source>
</evidence>
<evidence type="ECO:0000256" key="5">
    <source>
        <dbReference type="ARBA" id="ARBA00022741"/>
    </source>
</evidence>
<keyword evidence="9" id="KW-1133">Transmembrane helix</keyword>
<evidence type="ECO:0000256" key="6">
    <source>
        <dbReference type="ARBA" id="ARBA00022777"/>
    </source>
</evidence>
<keyword evidence="5" id="KW-0547">Nucleotide-binding</keyword>
<evidence type="ECO:0000256" key="8">
    <source>
        <dbReference type="ARBA" id="ARBA00023012"/>
    </source>
</evidence>
<dbReference type="PROSITE" id="PS50109">
    <property type="entry name" value="HIS_KIN"/>
    <property type="match status" value="1"/>
</dbReference>
<dbReference type="InterPro" id="IPR003594">
    <property type="entry name" value="HATPase_dom"/>
</dbReference>
<dbReference type="Pfam" id="PF02518">
    <property type="entry name" value="HATPase_c"/>
    <property type="match status" value="1"/>
</dbReference>
<feature type="transmembrane region" description="Helical" evidence="9">
    <location>
        <begin position="133"/>
        <end position="151"/>
    </location>
</feature>
<dbReference type="SMART" id="SM00387">
    <property type="entry name" value="HATPase_c"/>
    <property type="match status" value="1"/>
</dbReference>
<dbReference type="Gene3D" id="1.10.287.130">
    <property type="match status" value="1"/>
</dbReference>
<evidence type="ECO:0000256" key="7">
    <source>
        <dbReference type="ARBA" id="ARBA00022840"/>
    </source>
</evidence>
<keyword evidence="12" id="KW-1185">Reference proteome</keyword>
<protein>
    <recommendedName>
        <fullName evidence="2">histidine kinase</fullName>
        <ecNumber evidence="2">2.7.13.3</ecNumber>
    </recommendedName>
</protein>
<evidence type="ECO:0000259" key="10">
    <source>
        <dbReference type="PROSITE" id="PS50109"/>
    </source>
</evidence>
<dbReference type="InterPro" id="IPR036890">
    <property type="entry name" value="HATPase_C_sf"/>
</dbReference>
<dbReference type="InterPro" id="IPR050736">
    <property type="entry name" value="Sensor_HK_Regulatory"/>
</dbReference>
<comment type="catalytic activity">
    <reaction evidence="1">
        <text>ATP + protein L-histidine = ADP + protein N-phospho-L-histidine.</text>
        <dbReference type="EC" id="2.7.13.3"/>
    </reaction>
</comment>
<keyword evidence="7" id="KW-0067">ATP-binding</keyword>
<feature type="transmembrane region" description="Helical" evidence="9">
    <location>
        <begin position="31"/>
        <end position="50"/>
    </location>
</feature>
<dbReference type="CDD" id="cd00082">
    <property type="entry name" value="HisKA"/>
    <property type="match status" value="1"/>
</dbReference>
<keyword evidence="8" id="KW-0902">Two-component regulatory system</keyword>